<feature type="compositionally biased region" description="Polar residues" evidence="1">
    <location>
        <begin position="136"/>
        <end position="155"/>
    </location>
</feature>
<feature type="compositionally biased region" description="Polar residues" evidence="1">
    <location>
        <begin position="217"/>
        <end position="234"/>
    </location>
</feature>
<dbReference type="EMBL" id="LXFE01000935">
    <property type="protein sequence ID" value="OLL24204.1"/>
    <property type="molecule type" value="Genomic_DNA"/>
</dbReference>
<feature type="compositionally biased region" description="Basic and acidic residues" evidence="1">
    <location>
        <begin position="235"/>
        <end position="253"/>
    </location>
</feature>
<comment type="caution">
    <text evidence="2">The sequence shown here is derived from an EMBL/GenBank/DDBJ whole genome shotgun (WGS) entry which is preliminary data.</text>
</comment>
<dbReference type="PANTHER" id="PTHR12507">
    <property type="entry name" value="REDUCED GROWTH PHENOTYPE 1 RGP1, YEAST -RELATED"/>
    <property type="match status" value="1"/>
</dbReference>
<dbReference type="InterPro" id="IPR014848">
    <property type="entry name" value="Rgp1"/>
</dbReference>
<organism evidence="2 3">
    <name type="scientific">Neolecta irregularis (strain DAH-3)</name>
    <dbReference type="NCBI Taxonomy" id="1198029"/>
    <lineage>
        <taxon>Eukaryota</taxon>
        <taxon>Fungi</taxon>
        <taxon>Dikarya</taxon>
        <taxon>Ascomycota</taxon>
        <taxon>Taphrinomycotina</taxon>
        <taxon>Neolectales</taxon>
        <taxon>Neolectaceae</taxon>
        <taxon>Neolecta</taxon>
    </lineage>
</organism>
<accession>A0A1U7LNH7</accession>
<gene>
    <name evidence="2" type="ORF">NEOLI_001442</name>
</gene>
<evidence type="ECO:0000313" key="2">
    <source>
        <dbReference type="EMBL" id="OLL24204.1"/>
    </source>
</evidence>
<protein>
    <submittedName>
        <fullName evidence="2">RAB6A-GEF complex partner protein 2</fullName>
    </submittedName>
</protein>
<keyword evidence="3" id="KW-1185">Reference proteome</keyword>
<evidence type="ECO:0000256" key="1">
    <source>
        <dbReference type="SAM" id="MobiDB-lite"/>
    </source>
</evidence>
<reference evidence="2 3" key="1">
    <citation type="submission" date="2016-04" db="EMBL/GenBank/DDBJ databases">
        <title>Evolutionary innovation and constraint leading to complex multicellularity in the Ascomycota.</title>
        <authorList>
            <person name="Cisse O."/>
            <person name="Nguyen A."/>
            <person name="Hewitt D.A."/>
            <person name="Jedd G."/>
            <person name="Stajich J.E."/>
        </authorList>
    </citation>
    <scope>NUCLEOTIDE SEQUENCE [LARGE SCALE GENOMIC DNA]</scope>
    <source>
        <strain evidence="2 3">DAH-3</strain>
    </source>
</reference>
<evidence type="ECO:0000313" key="3">
    <source>
        <dbReference type="Proteomes" id="UP000186594"/>
    </source>
</evidence>
<proteinExistence type="predicted"/>
<name>A0A1U7LNH7_NEOID</name>
<feature type="compositionally biased region" description="Polar residues" evidence="1">
    <location>
        <begin position="99"/>
        <end position="117"/>
    </location>
</feature>
<dbReference type="OMA" id="VLGHDLM"/>
<dbReference type="OrthoDB" id="1918at2759"/>
<dbReference type="AlphaFoldDB" id="A0A1U7LNH7"/>
<dbReference type="Proteomes" id="UP000186594">
    <property type="component" value="Unassembled WGS sequence"/>
</dbReference>
<dbReference type="STRING" id="1198029.A0A1U7LNH7"/>
<dbReference type="Pfam" id="PF08737">
    <property type="entry name" value="Rgp1"/>
    <property type="match status" value="1"/>
</dbReference>
<sequence>MSNTTPSPICVQVNFQKSAFFAGERFSCEVTFKNTAQCPVQTAESTPIFDVPFSPKKTVRRSTQPSISAKEVKPLLFHKQSDSTASDKGVQFRRESRPLKSQRSGSQRSLSIVSITQPPGEAPLRSAPINGHERTASLTQTHSRNWSSGIVNGPSSARPFHLGRSPSYHTNGIAPLTQPPTPRHAHSNSGLNSFRFPAHRTPSPNGPHTESPFPLPQSATVSNTSQSPINTTRPIENDKPSENRILHTTKPDPPDQETPRSSVEFYALTNTTNETLISTYTTNFTSRKSFYQRFPSLSNGSLSRRQSIGFLSLSSRPRGPEMLMMGYVRLEGSFVVDEALVQTRPFDEIKKQAVIGNQTGGGVIGVEMFRERPAAGLLNGFSGWFGGSKLSTLDEMQDRAHTKEVPVLSTPPTILFVDLRLAPGESRTFTFNTVLPMEIPSSHRGKALKITYNLNIASQRVRSDSQTPTLVKIPIKIYSRVDAQGRIFTYNLRKPVVRQRDDSKIIDIDTTDQTIWKRPDGLIKIVPQTSKRVERVSDADQEDFLQYVGELLSNQPSSPRRTRRNLSFSNAQTMGKANKTLLCSDAIEHAIRGGYSGGGSFDIGKMGKRIAILMINRPAYTLGQTIVGIIDFSKSLLKNMRVKITLESSESVSQELAVRSEASVYRATRKVHVEHIAGTTNTERETFSFGIPLNASPTMSTSGVSHSWHLCLEFVTANEIKPGEDDENSGSIHGSDISERAFLTQSLHDNRGRIFVPVVSLDSSSFDCKIPIQIFPPSQDAGTEGEVRSLIHTI</sequence>
<feature type="region of interest" description="Disordered" evidence="1">
    <location>
        <begin position="53"/>
        <end position="260"/>
    </location>
</feature>